<dbReference type="PANTHER" id="PTHR22936:SF69">
    <property type="entry name" value="RHOMBOID-LIKE PROTEIN"/>
    <property type="match status" value="1"/>
</dbReference>
<dbReference type="InterPro" id="IPR035952">
    <property type="entry name" value="Rhomboid-like_sf"/>
</dbReference>
<dbReference type="Gene3D" id="1.20.1540.10">
    <property type="entry name" value="Rhomboid-like"/>
    <property type="match status" value="1"/>
</dbReference>
<comment type="catalytic activity">
    <reaction evidence="1 10">
        <text>Cleaves type-1 transmembrane domains using a catalytic dyad composed of serine and histidine that are contributed by different transmembrane domains.</text>
        <dbReference type="EC" id="3.4.21.105"/>
    </reaction>
</comment>
<evidence type="ECO:0000313" key="12">
    <source>
        <dbReference type="EMBL" id="CAJ1402717.1"/>
    </source>
</evidence>
<evidence type="ECO:0000256" key="1">
    <source>
        <dbReference type="ARBA" id="ARBA00000156"/>
    </source>
</evidence>
<evidence type="ECO:0000256" key="2">
    <source>
        <dbReference type="ARBA" id="ARBA00004141"/>
    </source>
</evidence>
<dbReference type="Proteomes" id="UP001178507">
    <property type="component" value="Unassembled WGS sequence"/>
</dbReference>
<evidence type="ECO:0000256" key="4">
    <source>
        <dbReference type="ARBA" id="ARBA00022670"/>
    </source>
</evidence>
<dbReference type="SUPFAM" id="SSF144091">
    <property type="entry name" value="Rhomboid-like"/>
    <property type="match status" value="1"/>
</dbReference>
<dbReference type="InterPro" id="IPR002610">
    <property type="entry name" value="Peptidase_S54_rhomboid-like"/>
</dbReference>
<evidence type="ECO:0000256" key="5">
    <source>
        <dbReference type="ARBA" id="ARBA00022692"/>
    </source>
</evidence>
<dbReference type="Pfam" id="PF01694">
    <property type="entry name" value="Rhomboid"/>
    <property type="match status" value="1"/>
</dbReference>
<keyword evidence="9 10" id="KW-0472">Membrane</keyword>
<dbReference type="PANTHER" id="PTHR22936">
    <property type="entry name" value="RHOMBOID-RELATED"/>
    <property type="match status" value="1"/>
</dbReference>
<evidence type="ECO:0000256" key="8">
    <source>
        <dbReference type="ARBA" id="ARBA00022989"/>
    </source>
</evidence>
<evidence type="ECO:0000256" key="7">
    <source>
        <dbReference type="ARBA" id="ARBA00022825"/>
    </source>
</evidence>
<comment type="similarity">
    <text evidence="3 10">Belongs to the peptidase S54 family.</text>
</comment>
<keyword evidence="5 10" id="KW-0812">Transmembrane</keyword>
<evidence type="ECO:0000256" key="3">
    <source>
        <dbReference type="ARBA" id="ARBA00009045"/>
    </source>
</evidence>
<feature type="domain" description="Peptidase S54 rhomboid" evidence="11">
    <location>
        <begin position="173"/>
        <end position="315"/>
    </location>
</feature>
<dbReference type="InterPro" id="IPR022764">
    <property type="entry name" value="Peptidase_S54_rhomboid_dom"/>
</dbReference>
<keyword evidence="13" id="KW-1185">Reference proteome</keyword>
<keyword evidence="4 10" id="KW-0645">Protease</keyword>
<sequence>MASPPPRVLGVELDDCCEGRLLGQAHSSDCPRFGLQNVRCARDEEVAMALQAAELERASSPEERLRAPLTYTMGDPVWGEVVSNQEPTCGFKLAFSCCPCLVVGCRSPDAKRAWRTFLCSVSFILSVIQVLILVMVIILDGGMVSYEENPMFGPHFHRLDAAGAKNAAKIVYQGQWWRLASATMLHAGWLHLAGNLLVQIRTGVQLEVMWGAPAWLVIYFVSGIYANLLSCVLHPEVLGVGASGCLCGLIGGWLSFLFITWNQTMPGDVRMRNAQISSVLVSIVLIILFSFMPLMDIAAHVGGLAMGAGIAMAIFGNRLQDKVFRWATISAGICVVVVMLVVTIILFVTTTQIPDYLLELCQRPNC</sequence>
<evidence type="ECO:0000256" key="9">
    <source>
        <dbReference type="ARBA" id="ARBA00023136"/>
    </source>
</evidence>
<proteinExistence type="inferred from homology"/>
<feature type="transmembrane region" description="Helical" evidence="10">
    <location>
        <begin position="116"/>
        <end position="139"/>
    </location>
</feature>
<dbReference type="GO" id="GO:0016020">
    <property type="term" value="C:membrane"/>
    <property type="evidence" value="ECO:0007669"/>
    <property type="project" value="UniProtKB-SubCell"/>
</dbReference>
<protein>
    <recommendedName>
        <fullName evidence="10">Rhomboid-like protease</fullName>
        <ecNumber evidence="10">3.4.21.105</ecNumber>
    </recommendedName>
</protein>
<evidence type="ECO:0000259" key="11">
    <source>
        <dbReference type="Pfam" id="PF01694"/>
    </source>
</evidence>
<dbReference type="GO" id="GO:0006508">
    <property type="term" value="P:proteolysis"/>
    <property type="evidence" value="ECO:0007669"/>
    <property type="project" value="UniProtKB-KW"/>
</dbReference>
<dbReference type="AlphaFoldDB" id="A0AA36JBQ1"/>
<feature type="transmembrane region" description="Helical" evidence="10">
    <location>
        <begin position="210"/>
        <end position="228"/>
    </location>
</feature>
<feature type="transmembrane region" description="Helical" evidence="10">
    <location>
        <begin position="297"/>
        <end position="316"/>
    </location>
</feature>
<evidence type="ECO:0000256" key="10">
    <source>
        <dbReference type="RuleBase" id="RU362115"/>
    </source>
</evidence>
<feature type="transmembrane region" description="Helical" evidence="10">
    <location>
        <begin position="176"/>
        <end position="198"/>
    </location>
</feature>
<comment type="caution">
    <text evidence="12">The sequence shown here is derived from an EMBL/GenBank/DDBJ whole genome shotgun (WGS) entry which is preliminary data.</text>
</comment>
<evidence type="ECO:0000313" key="13">
    <source>
        <dbReference type="Proteomes" id="UP001178507"/>
    </source>
</evidence>
<keyword evidence="6 10" id="KW-0378">Hydrolase</keyword>
<comment type="subcellular location">
    <subcellularLocation>
        <location evidence="2 10">Membrane</location>
        <topology evidence="2 10">Multi-pass membrane protein</topology>
    </subcellularLocation>
</comment>
<feature type="transmembrane region" description="Helical" evidence="10">
    <location>
        <begin position="273"/>
        <end position="291"/>
    </location>
</feature>
<organism evidence="12 13">
    <name type="scientific">Effrenium voratum</name>
    <dbReference type="NCBI Taxonomy" id="2562239"/>
    <lineage>
        <taxon>Eukaryota</taxon>
        <taxon>Sar</taxon>
        <taxon>Alveolata</taxon>
        <taxon>Dinophyceae</taxon>
        <taxon>Suessiales</taxon>
        <taxon>Symbiodiniaceae</taxon>
        <taxon>Effrenium</taxon>
    </lineage>
</organism>
<feature type="transmembrane region" description="Helical" evidence="10">
    <location>
        <begin position="323"/>
        <end position="348"/>
    </location>
</feature>
<name>A0AA36JBQ1_9DINO</name>
<gene>
    <name evidence="12" type="ORF">EVOR1521_LOCUS25542</name>
</gene>
<evidence type="ECO:0000256" key="6">
    <source>
        <dbReference type="ARBA" id="ARBA00022801"/>
    </source>
</evidence>
<keyword evidence="7 10" id="KW-0720">Serine protease</keyword>
<comment type="function">
    <text evidence="10">Serine protease involved in intramembrane proteolysis.</text>
</comment>
<keyword evidence="8 10" id="KW-1133">Transmembrane helix</keyword>
<dbReference type="EMBL" id="CAUJNA010003464">
    <property type="protein sequence ID" value="CAJ1402717.1"/>
    <property type="molecule type" value="Genomic_DNA"/>
</dbReference>
<reference evidence="12" key="1">
    <citation type="submission" date="2023-08" db="EMBL/GenBank/DDBJ databases">
        <authorList>
            <person name="Chen Y."/>
            <person name="Shah S."/>
            <person name="Dougan E. K."/>
            <person name="Thang M."/>
            <person name="Chan C."/>
        </authorList>
    </citation>
    <scope>NUCLEOTIDE SEQUENCE</scope>
</reference>
<accession>A0AA36JBQ1</accession>
<feature type="transmembrane region" description="Helical" evidence="10">
    <location>
        <begin position="240"/>
        <end position="261"/>
    </location>
</feature>
<dbReference type="GO" id="GO:0004252">
    <property type="term" value="F:serine-type endopeptidase activity"/>
    <property type="evidence" value="ECO:0007669"/>
    <property type="project" value="InterPro"/>
</dbReference>
<dbReference type="EC" id="3.4.21.105" evidence="10"/>